<dbReference type="Proteomes" id="UP000029858">
    <property type="component" value="Unassembled WGS sequence"/>
</dbReference>
<protein>
    <submittedName>
        <fullName evidence="1">Uncharacterized protein</fullName>
    </submittedName>
</protein>
<dbReference type="AlphaFoldDB" id="A0A099GL98"/>
<comment type="caution">
    <text evidence="1">The sequence shown here is derived from an EMBL/GenBank/DDBJ whole genome shotgun (WGS) entry which is preliminary data.</text>
</comment>
<accession>A0A099GL98</accession>
<evidence type="ECO:0000313" key="1">
    <source>
        <dbReference type="EMBL" id="KGJ23579.1"/>
    </source>
</evidence>
<sequence>MVMPPLLKLADEAAYRAHYERTLCRGGIFTHDGIPVFFRREEFDHAFFESSTRRGENDVFSPVRAERMDWIAAALADPGAQRFQGWLKRERRHDPTRRVTVVMGDFVVIIALSKRRDGRLKANFITCYRADNSIGKIIGAPLWTREDCVNALR</sequence>
<name>A0A099GL98_9RHOB</name>
<dbReference type="EMBL" id="JRKQ01000003">
    <property type="protein sequence ID" value="KGJ23579.1"/>
    <property type="molecule type" value="Genomic_DNA"/>
</dbReference>
<evidence type="ECO:0000313" key="2">
    <source>
        <dbReference type="Proteomes" id="UP000029858"/>
    </source>
</evidence>
<gene>
    <name evidence="1" type="ORF">IX56_01235</name>
</gene>
<proteinExistence type="predicted"/>
<reference evidence="1 2" key="1">
    <citation type="submission" date="2014-09" db="EMBL/GenBank/DDBJ databases">
        <authorList>
            <person name="McGinnis J.M."/>
            <person name="Wolfgang W.J."/>
        </authorList>
    </citation>
    <scope>NUCLEOTIDE SEQUENCE [LARGE SCALE GENOMIC DNA]</scope>
    <source>
        <strain evidence="1 2">5503</strain>
    </source>
</reference>
<reference evidence="1 2" key="2">
    <citation type="submission" date="2014-10" db="EMBL/GenBank/DDBJ databases">
        <title>Paracoccus sanguinis sp. nov., isolated from clinical specimens of New York State patients.</title>
        <authorList>
            <person name="Mingle L.A."/>
            <person name="Cole J.A."/>
            <person name="Lapierre P."/>
            <person name="Musser K.A."/>
        </authorList>
    </citation>
    <scope>NUCLEOTIDE SEQUENCE [LARGE SCALE GENOMIC DNA]</scope>
    <source>
        <strain evidence="1 2">5503</strain>
    </source>
</reference>
<organism evidence="1 2">
    <name type="scientific">Paracoccus sanguinis</name>
    <dbReference type="NCBI Taxonomy" id="1545044"/>
    <lineage>
        <taxon>Bacteria</taxon>
        <taxon>Pseudomonadati</taxon>
        <taxon>Pseudomonadota</taxon>
        <taxon>Alphaproteobacteria</taxon>
        <taxon>Rhodobacterales</taxon>
        <taxon>Paracoccaceae</taxon>
        <taxon>Paracoccus</taxon>
    </lineage>
</organism>